<dbReference type="InterPro" id="IPR036388">
    <property type="entry name" value="WH-like_DNA-bd_sf"/>
</dbReference>
<comment type="caution">
    <text evidence="6">The sequence shown here is derived from an EMBL/GenBank/DDBJ whole genome shotgun (WGS) entry which is preliminary data.</text>
</comment>
<dbReference type="CDD" id="cd06171">
    <property type="entry name" value="Sigma70_r4"/>
    <property type="match status" value="1"/>
</dbReference>
<dbReference type="InterPro" id="IPR039425">
    <property type="entry name" value="RNA_pol_sigma-70-like"/>
</dbReference>
<dbReference type="PANTHER" id="PTHR43133">
    <property type="entry name" value="RNA POLYMERASE ECF-TYPE SIGMA FACTO"/>
    <property type="match status" value="1"/>
</dbReference>
<dbReference type="AlphaFoldDB" id="S4H7B3"/>
<dbReference type="InterPro" id="IPR014284">
    <property type="entry name" value="RNA_pol_sigma-70_dom"/>
</dbReference>
<dbReference type="Gene3D" id="1.10.10.10">
    <property type="entry name" value="Winged helix-like DNA-binding domain superfamily/Winged helix DNA-binding domain"/>
    <property type="match status" value="1"/>
</dbReference>
<dbReference type="InterPro" id="IPR013324">
    <property type="entry name" value="RNA_pol_sigma_r3/r4-like"/>
</dbReference>
<dbReference type="Proteomes" id="UP000014601">
    <property type="component" value="Unassembled WGS sequence"/>
</dbReference>
<reference evidence="6 7" key="1">
    <citation type="submission" date="2013-06" db="EMBL/GenBank/DDBJ databases">
        <authorList>
            <person name="Weinstock G."/>
            <person name="Sodergren E."/>
            <person name="Lobos E.A."/>
            <person name="Fulton L."/>
            <person name="Fulton R."/>
            <person name="Courtney L."/>
            <person name="Fronick C."/>
            <person name="O'Laughlin M."/>
            <person name="Godfrey J."/>
            <person name="Wilson R.M."/>
            <person name="Miner T."/>
            <person name="Farmer C."/>
            <person name="Delehaunty K."/>
            <person name="Cordes M."/>
            <person name="Minx P."/>
            <person name="Tomlinson C."/>
            <person name="Chen J."/>
            <person name="Wollam A."/>
            <person name="Pepin K.H."/>
            <person name="Bhonagiri V."/>
            <person name="Zhang X."/>
            <person name="Warren W."/>
            <person name="Mitreva M."/>
            <person name="Mardis E.R."/>
            <person name="Wilson R.K."/>
        </authorList>
    </citation>
    <scope>NUCLEOTIDE SEQUENCE [LARGE SCALE GENOMIC DNA]</scope>
    <source>
        <strain evidence="6 7">JCP7719</strain>
    </source>
</reference>
<dbReference type="InterPro" id="IPR007630">
    <property type="entry name" value="RNA_pol_sigma70_r4"/>
</dbReference>
<evidence type="ECO:0000256" key="4">
    <source>
        <dbReference type="ARBA" id="ARBA00023163"/>
    </source>
</evidence>
<dbReference type="Pfam" id="PF04545">
    <property type="entry name" value="Sigma70_r4"/>
    <property type="match status" value="1"/>
</dbReference>
<keyword evidence="2" id="KW-0731">Sigma factor</keyword>
<dbReference type="EMBL" id="ATJO01000003">
    <property type="protein sequence ID" value="EPI52133.1"/>
    <property type="molecule type" value="Genomic_DNA"/>
</dbReference>
<dbReference type="NCBIfam" id="TIGR02937">
    <property type="entry name" value="sigma70-ECF"/>
    <property type="match status" value="1"/>
</dbReference>
<dbReference type="GO" id="GO:0006352">
    <property type="term" value="P:DNA-templated transcription initiation"/>
    <property type="evidence" value="ECO:0007669"/>
    <property type="project" value="InterPro"/>
</dbReference>
<keyword evidence="4" id="KW-0804">Transcription</keyword>
<proteinExistence type="predicted"/>
<accession>S4H7B3</accession>
<dbReference type="GO" id="GO:0003677">
    <property type="term" value="F:DNA binding"/>
    <property type="evidence" value="ECO:0007669"/>
    <property type="project" value="UniProtKB-KW"/>
</dbReference>
<evidence type="ECO:0000256" key="3">
    <source>
        <dbReference type="ARBA" id="ARBA00023125"/>
    </source>
</evidence>
<gene>
    <name evidence="6" type="ORF">HMPREF1576_00076</name>
</gene>
<evidence type="ECO:0000313" key="6">
    <source>
        <dbReference type="EMBL" id="EPI52133.1"/>
    </source>
</evidence>
<name>S4H7B3_9BIFI</name>
<dbReference type="PATRIC" id="fig|1261061.4.peg.69"/>
<sequence length="234" mass="27235">MALLCLVLAEFKGFLHRNRWKEFFMKTRKTSSNNRTTYKYTYFVPNESGGYDEKTLEIKPGENGVTVADIKMLHSMDDSEVYYNNKNLRPNRTAEEKAEIKAWKEKCVKRFEERHGYKPNKDDVDYAANKHFLPNYNSSIDFDADGELEVDKSHLAEALSTTDDYGFITNDYGFEWSEEMEHAFSTLTDKQRQVIRLMFIEGYTQSEIASMLGISSAGVKKHLDKALEKLRKTR</sequence>
<evidence type="ECO:0000259" key="5">
    <source>
        <dbReference type="Pfam" id="PF04545"/>
    </source>
</evidence>
<evidence type="ECO:0000256" key="2">
    <source>
        <dbReference type="ARBA" id="ARBA00023082"/>
    </source>
</evidence>
<evidence type="ECO:0000256" key="1">
    <source>
        <dbReference type="ARBA" id="ARBA00023015"/>
    </source>
</evidence>
<keyword evidence="1" id="KW-0805">Transcription regulation</keyword>
<dbReference type="GO" id="GO:0016987">
    <property type="term" value="F:sigma factor activity"/>
    <property type="evidence" value="ECO:0007669"/>
    <property type="project" value="UniProtKB-KW"/>
</dbReference>
<dbReference type="HOGENOM" id="CLU_1341538_0_0_11"/>
<organism evidence="6 7">
    <name type="scientific">Gardnerella pickettii JCP7719</name>
    <dbReference type="NCBI Taxonomy" id="1261061"/>
    <lineage>
        <taxon>Bacteria</taxon>
        <taxon>Bacillati</taxon>
        <taxon>Actinomycetota</taxon>
        <taxon>Actinomycetes</taxon>
        <taxon>Bifidobacteriales</taxon>
        <taxon>Bifidobacteriaceae</taxon>
        <taxon>Gardnerella</taxon>
        <taxon>Gardnerella pickettii</taxon>
    </lineage>
</organism>
<evidence type="ECO:0000313" key="7">
    <source>
        <dbReference type="Proteomes" id="UP000014601"/>
    </source>
</evidence>
<keyword evidence="3" id="KW-0238">DNA-binding</keyword>
<protein>
    <submittedName>
        <fullName evidence="6">Sigma-70, region 4</fullName>
    </submittedName>
</protein>
<feature type="domain" description="RNA polymerase sigma-70 region 4" evidence="5">
    <location>
        <begin position="183"/>
        <end position="232"/>
    </location>
</feature>
<dbReference type="SUPFAM" id="SSF88659">
    <property type="entry name" value="Sigma3 and sigma4 domains of RNA polymerase sigma factors"/>
    <property type="match status" value="1"/>
</dbReference>
<dbReference type="PANTHER" id="PTHR43133:SF8">
    <property type="entry name" value="RNA POLYMERASE SIGMA FACTOR HI_1459-RELATED"/>
    <property type="match status" value="1"/>
</dbReference>